<proteinExistence type="predicted"/>
<feature type="domain" description="Metallo-beta-lactamase" evidence="1">
    <location>
        <begin position="22"/>
        <end position="202"/>
    </location>
</feature>
<evidence type="ECO:0000259" key="1">
    <source>
        <dbReference type="SMART" id="SM00849"/>
    </source>
</evidence>
<dbReference type="GO" id="GO:0016787">
    <property type="term" value="F:hydrolase activity"/>
    <property type="evidence" value="ECO:0007669"/>
    <property type="project" value="UniProtKB-KW"/>
</dbReference>
<protein>
    <submittedName>
        <fullName evidence="2">MBL fold metallo-hydrolase</fullName>
    </submittedName>
</protein>
<dbReference type="Pfam" id="PF12706">
    <property type="entry name" value="Lactamase_B_2"/>
    <property type="match status" value="1"/>
</dbReference>
<dbReference type="GO" id="GO:0016740">
    <property type="term" value="F:transferase activity"/>
    <property type="evidence" value="ECO:0007669"/>
    <property type="project" value="TreeGrafter"/>
</dbReference>
<dbReference type="SMART" id="SM00849">
    <property type="entry name" value="Lactamase_B"/>
    <property type="match status" value="1"/>
</dbReference>
<gene>
    <name evidence="2" type="ORF">DRJ31_09835</name>
</gene>
<dbReference type="InterPro" id="IPR052926">
    <property type="entry name" value="Metallo-beta-lactamase_dom"/>
</dbReference>
<dbReference type="AlphaFoldDB" id="A0A497EKB7"/>
<name>A0A497EKB7_9CREN</name>
<dbReference type="PANTHER" id="PTHR13754">
    <property type="entry name" value="METALLO-BETA-LACTAMASE SUPERFAMILY PROTEIN"/>
    <property type="match status" value="1"/>
</dbReference>
<accession>A0A497EKB7</accession>
<dbReference type="Gene3D" id="3.60.15.10">
    <property type="entry name" value="Ribonuclease Z/Hydroxyacylglutathione hydrolase-like"/>
    <property type="match status" value="1"/>
</dbReference>
<dbReference type="InterPro" id="IPR041712">
    <property type="entry name" value="DHPS-like_MBL-fold"/>
</dbReference>
<evidence type="ECO:0000313" key="2">
    <source>
        <dbReference type="EMBL" id="RLE46587.1"/>
    </source>
</evidence>
<dbReference type="PANTHER" id="PTHR13754:SF13">
    <property type="entry name" value="METALLO-BETA-LACTAMASE SUPERFAMILY PROTEIN (AFU_ORTHOLOGUE AFUA_3G07630)"/>
    <property type="match status" value="1"/>
</dbReference>
<dbReference type="EMBL" id="QMQV01000175">
    <property type="protein sequence ID" value="RLE46587.1"/>
    <property type="molecule type" value="Genomic_DNA"/>
</dbReference>
<sequence length="231" mass="25593">MDLKIVVVIDNRTYVKGLKSDWGLSIYVEGFGKKVLFDTDTNPFYLKENADKLGIKFSDLDAIIISHDHYDHTGGLSIISKSKKGIDVYIPSRASKRLYSLIEELGLNPVPISETTQIFENYFVIGELPAGFLWEIALAIRTRKGLVILLGCSHPGGDNLVEKAMNDIGDNVYIIIGGLHSPSIHTLDRLIEFDPYKIYPIHCSGSRAVEYIKEKAPEKLGIGGSGLVIEI</sequence>
<comment type="caution">
    <text evidence="2">The sequence shown here is derived from an EMBL/GenBank/DDBJ whole genome shotgun (WGS) entry which is preliminary data.</text>
</comment>
<reference evidence="2 3" key="1">
    <citation type="submission" date="2018-06" db="EMBL/GenBank/DDBJ databases">
        <title>Extensive metabolic versatility and redundancy in microbially diverse, dynamic hydrothermal sediments.</title>
        <authorList>
            <person name="Dombrowski N."/>
            <person name="Teske A."/>
            <person name="Baker B.J."/>
        </authorList>
    </citation>
    <scope>NUCLEOTIDE SEQUENCE [LARGE SCALE GENOMIC DNA]</scope>
    <source>
        <strain evidence="2">B66_G16</strain>
    </source>
</reference>
<dbReference type="InterPro" id="IPR001279">
    <property type="entry name" value="Metallo-B-lactamas"/>
</dbReference>
<dbReference type="InterPro" id="IPR036866">
    <property type="entry name" value="RibonucZ/Hydroxyglut_hydro"/>
</dbReference>
<dbReference type="Proteomes" id="UP000278475">
    <property type="component" value="Unassembled WGS sequence"/>
</dbReference>
<dbReference type="SUPFAM" id="SSF56281">
    <property type="entry name" value="Metallo-hydrolase/oxidoreductase"/>
    <property type="match status" value="1"/>
</dbReference>
<organism evidence="2 3">
    <name type="scientific">Thermoproteota archaeon</name>
    <dbReference type="NCBI Taxonomy" id="2056631"/>
    <lineage>
        <taxon>Archaea</taxon>
        <taxon>Thermoproteota</taxon>
    </lineage>
</organism>
<evidence type="ECO:0000313" key="3">
    <source>
        <dbReference type="Proteomes" id="UP000278475"/>
    </source>
</evidence>
<dbReference type="CDD" id="cd07713">
    <property type="entry name" value="DHPS-like_MBL-fold"/>
    <property type="match status" value="1"/>
</dbReference>